<feature type="active site" description="Proton donor/acceptor" evidence="10">
    <location>
        <position position="199"/>
    </location>
</feature>
<evidence type="ECO:0000313" key="13">
    <source>
        <dbReference type="Proteomes" id="UP000244892"/>
    </source>
</evidence>
<proteinExistence type="inferred from homology"/>
<dbReference type="UniPathway" id="UPA00544"/>
<feature type="binding site" evidence="10">
    <location>
        <position position="73"/>
    </location>
    <ligand>
        <name>substrate</name>
    </ligand>
</feature>
<dbReference type="GO" id="GO:0009252">
    <property type="term" value="P:peptidoglycan biosynthetic process"/>
    <property type="evidence" value="ECO:0007669"/>
    <property type="project" value="UniProtKB-KW"/>
</dbReference>
<dbReference type="GO" id="GO:0009254">
    <property type="term" value="P:peptidoglycan turnover"/>
    <property type="evidence" value="ECO:0007669"/>
    <property type="project" value="UniProtKB-UniRule"/>
</dbReference>
<dbReference type="SUPFAM" id="SSF51445">
    <property type="entry name" value="(Trans)glycosidases"/>
    <property type="match status" value="1"/>
</dbReference>
<evidence type="ECO:0000256" key="10">
    <source>
        <dbReference type="HAMAP-Rule" id="MF_00364"/>
    </source>
</evidence>
<dbReference type="Gene3D" id="3.20.20.300">
    <property type="entry name" value="Glycoside hydrolase, family 3, N-terminal domain"/>
    <property type="match status" value="1"/>
</dbReference>
<comment type="subcellular location">
    <subcellularLocation>
        <location evidence="10">Cytoplasm</location>
    </subcellularLocation>
</comment>
<feature type="binding site" evidence="10">
    <location>
        <position position="81"/>
    </location>
    <ligand>
        <name>substrate</name>
    </ligand>
</feature>
<feature type="domain" description="Glycoside hydrolase family 3 N-terminal" evidence="11">
    <location>
        <begin position="24"/>
        <end position="328"/>
    </location>
</feature>
<protein>
    <recommendedName>
        <fullName evidence="10">Beta-hexosaminidase</fullName>
        <ecNumber evidence="10">3.2.1.52</ecNumber>
    </recommendedName>
    <alternativeName>
        <fullName evidence="10">Beta-N-acetylhexosaminidase</fullName>
    </alternativeName>
    <alternativeName>
        <fullName evidence="10">N-acetyl-beta-glucosaminidase</fullName>
    </alternativeName>
</protein>
<keyword evidence="2 10" id="KW-0963">Cytoplasm</keyword>
<dbReference type="Proteomes" id="UP000244892">
    <property type="component" value="Chromosome"/>
</dbReference>
<dbReference type="InterPro" id="IPR001764">
    <property type="entry name" value="Glyco_hydro_3_N"/>
</dbReference>
<keyword evidence="9 10" id="KW-0961">Cell wall biogenesis/degradation</keyword>
<feature type="binding site" evidence="10">
    <location>
        <position position="156"/>
    </location>
    <ligand>
        <name>substrate</name>
    </ligand>
</feature>
<evidence type="ECO:0000259" key="11">
    <source>
        <dbReference type="Pfam" id="PF00933"/>
    </source>
</evidence>
<dbReference type="InterPro" id="IPR017853">
    <property type="entry name" value="GH"/>
</dbReference>
<dbReference type="AlphaFoldDB" id="A0A2U8FVV7"/>
<sequence length="366" mass="39102">MKKTTSQPATIEHAPVVLDIEGLSLNDDDRRRLAHPLVGGLILFGRNWESRAQLTALCAEIKAIRPDVLICVDHEGGRVQRFRTDGFTHLPPMARLGQMWMDDGKGAEGAGAMAATDAATACGYVLASELRACGVDFSFAPVLDLDWGESGVIGDRAFHRDPRVATVLAKSVMHGLLLAGMANCGKHFPGHGFVKADSHVAVPVDRRSLKAILADDARPYDWLSTSLTSVMPAHVIYPKVDPAPAGFSKRWLQDILRGRLGFTGAIFSDDLSMEGASVAGSHTEGAIAALNAGCDLVLLCNQSLRGGKPVDALLDGLSAALQAGRWTASADSEARRLDLLPQTAPLPWDDLMHHAPYLQALARLPG</sequence>
<evidence type="ECO:0000256" key="9">
    <source>
        <dbReference type="ARBA" id="ARBA00023316"/>
    </source>
</evidence>
<evidence type="ECO:0000313" key="12">
    <source>
        <dbReference type="EMBL" id="AWI55150.1"/>
    </source>
</evidence>
<organism evidence="12 13">
    <name type="scientific">Aquabacterium olei</name>
    <dbReference type="NCBI Taxonomy" id="1296669"/>
    <lineage>
        <taxon>Bacteria</taxon>
        <taxon>Pseudomonadati</taxon>
        <taxon>Pseudomonadota</taxon>
        <taxon>Betaproteobacteria</taxon>
        <taxon>Burkholderiales</taxon>
        <taxon>Aquabacterium</taxon>
    </lineage>
</organism>
<dbReference type="NCBIfam" id="NF003740">
    <property type="entry name" value="PRK05337.1"/>
    <property type="match status" value="1"/>
</dbReference>
<reference evidence="12 13" key="1">
    <citation type="submission" date="2018-05" db="EMBL/GenBank/DDBJ databases">
        <title>complete genome sequence of Aquabacterium olei NBRC 110486.</title>
        <authorList>
            <person name="Tang B."/>
            <person name="Chang J."/>
            <person name="Zhang L."/>
            <person name="Yang H."/>
        </authorList>
    </citation>
    <scope>NUCLEOTIDE SEQUENCE [LARGE SCALE GENOMIC DNA]</scope>
    <source>
        <strain evidence="12 13">NBRC 110486</strain>
    </source>
</reference>
<keyword evidence="3 10" id="KW-0132">Cell division</keyword>
<keyword evidence="7 10" id="KW-0326">Glycosidase</keyword>
<dbReference type="InterPro" id="IPR036962">
    <property type="entry name" value="Glyco_hydro_3_N_sf"/>
</dbReference>
<comment type="similarity">
    <text evidence="10">Belongs to the glycosyl hydrolase 3 family. NagZ subfamily.</text>
</comment>
<name>A0A2U8FVV7_9BURK</name>
<dbReference type="Pfam" id="PF00933">
    <property type="entry name" value="Glyco_hydro_3"/>
    <property type="match status" value="1"/>
</dbReference>
<dbReference type="InterPro" id="IPR022956">
    <property type="entry name" value="Beta_hexosaminidase_bac"/>
</dbReference>
<evidence type="ECO:0000256" key="5">
    <source>
        <dbReference type="ARBA" id="ARBA00022960"/>
    </source>
</evidence>
<dbReference type="KEGG" id="aon:DEH84_07510"/>
<dbReference type="GO" id="GO:0005975">
    <property type="term" value="P:carbohydrate metabolic process"/>
    <property type="evidence" value="ECO:0007669"/>
    <property type="project" value="InterPro"/>
</dbReference>
<dbReference type="GO" id="GO:0071555">
    <property type="term" value="P:cell wall organization"/>
    <property type="evidence" value="ECO:0007669"/>
    <property type="project" value="UniProtKB-KW"/>
</dbReference>
<dbReference type="EMBL" id="CP029210">
    <property type="protein sequence ID" value="AWI55150.1"/>
    <property type="molecule type" value="Genomic_DNA"/>
</dbReference>
<dbReference type="PANTHER" id="PTHR30480">
    <property type="entry name" value="BETA-HEXOSAMINIDASE-RELATED"/>
    <property type="match status" value="1"/>
</dbReference>
<keyword evidence="4 10" id="KW-0378">Hydrolase</keyword>
<dbReference type="GO" id="GO:0005737">
    <property type="term" value="C:cytoplasm"/>
    <property type="evidence" value="ECO:0007669"/>
    <property type="project" value="UniProtKB-SubCell"/>
</dbReference>
<evidence type="ECO:0000256" key="4">
    <source>
        <dbReference type="ARBA" id="ARBA00022801"/>
    </source>
</evidence>
<dbReference type="InterPro" id="IPR050226">
    <property type="entry name" value="NagZ_Beta-hexosaminidase"/>
</dbReference>
<feature type="site" description="Important for catalytic activity" evidence="10">
    <location>
        <position position="197"/>
    </location>
</feature>
<dbReference type="GO" id="GO:0051301">
    <property type="term" value="P:cell division"/>
    <property type="evidence" value="ECO:0007669"/>
    <property type="project" value="UniProtKB-KW"/>
</dbReference>
<evidence type="ECO:0000256" key="3">
    <source>
        <dbReference type="ARBA" id="ARBA00022618"/>
    </source>
</evidence>
<feature type="active site" description="Nucleophile" evidence="10">
    <location>
        <position position="269"/>
    </location>
</feature>
<keyword evidence="6 10" id="KW-0573">Peptidoglycan synthesis</keyword>
<comment type="catalytic activity">
    <reaction evidence="1 10">
        <text>Hydrolysis of terminal non-reducing N-acetyl-D-hexosamine residues in N-acetyl-beta-D-hexosaminides.</text>
        <dbReference type="EC" id="3.2.1.52"/>
    </reaction>
</comment>
<dbReference type="OrthoDB" id="9786661at2"/>
<comment type="pathway">
    <text evidence="10">Cell wall biogenesis; peptidoglycan recycling.</text>
</comment>
<keyword evidence="5 10" id="KW-0133">Cell shape</keyword>
<dbReference type="EC" id="3.2.1.52" evidence="10"/>
<keyword evidence="8 10" id="KW-0131">Cell cycle</keyword>
<accession>A0A2U8FVV7</accession>
<feature type="binding site" evidence="10">
    <location>
        <begin position="186"/>
        <end position="187"/>
    </location>
    <ligand>
        <name>substrate</name>
    </ligand>
</feature>
<evidence type="ECO:0000256" key="6">
    <source>
        <dbReference type="ARBA" id="ARBA00022984"/>
    </source>
</evidence>
<evidence type="ECO:0000256" key="8">
    <source>
        <dbReference type="ARBA" id="ARBA00023306"/>
    </source>
</evidence>
<evidence type="ECO:0000256" key="7">
    <source>
        <dbReference type="ARBA" id="ARBA00023295"/>
    </source>
</evidence>
<dbReference type="PANTHER" id="PTHR30480:SF13">
    <property type="entry name" value="BETA-HEXOSAMINIDASE"/>
    <property type="match status" value="1"/>
</dbReference>
<dbReference type="GO" id="GO:0008360">
    <property type="term" value="P:regulation of cell shape"/>
    <property type="evidence" value="ECO:0007669"/>
    <property type="project" value="UniProtKB-KW"/>
</dbReference>
<dbReference type="HAMAP" id="MF_00364">
    <property type="entry name" value="NagZ"/>
    <property type="match status" value="1"/>
</dbReference>
<gene>
    <name evidence="10" type="primary">nagZ</name>
    <name evidence="12" type="ORF">DEH84_07510</name>
</gene>
<comment type="function">
    <text evidence="10">Plays a role in peptidoglycan recycling by cleaving the terminal beta-1,4-linked N-acetylglucosamine (GlcNAc) from peptide-linked peptidoglycan fragments, giving rise to free GlcNAc, anhydro-N-acetylmuramic acid and anhydro-N-acetylmuramic acid-linked peptides.</text>
</comment>
<evidence type="ECO:0000256" key="1">
    <source>
        <dbReference type="ARBA" id="ARBA00001231"/>
    </source>
</evidence>
<dbReference type="GO" id="GO:0004563">
    <property type="term" value="F:beta-N-acetylhexosaminidase activity"/>
    <property type="evidence" value="ECO:0007669"/>
    <property type="project" value="UniProtKB-UniRule"/>
</dbReference>
<evidence type="ECO:0000256" key="2">
    <source>
        <dbReference type="ARBA" id="ARBA00022490"/>
    </source>
</evidence>
<keyword evidence="13" id="KW-1185">Reference proteome</keyword>